<evidence type="ECO:0000259" key="6">
    <source>
        <dbReference type="PROSITE" id="PS50066"/>
    </source>
</evidence>
<dbReference type="AlphaFoldDB" id="A0A396I1B6"/>
<dbReference type="GO" id="GO:0005634">
    <property type="term" value="C:nucleus"/>
    <property type="evidence" value="ECO:0007669"/>
    <property type="project" value="UniProtKB-SubCell"/>
</dbReference>
<dbReference type="EMBL" id="PSQE01000004">
    <property type="protein sequence ID" value="RHN59416.1"/>
    <property type="molecule type" value="Genomic_DNA"/>
</dbReference>
<dbReference type="FunFam" id="3.40.1810.10:FF:000018">
    <property type="entry name" value="agamous-like MADS-box protein AGL80"/>
    <property type="match status" value="1"/>
</dbReference>
<dbReference type="InterPro" id="IPR033897">
    <property type="entry name" value="SRF-like_MADS-box"/>
</dbReference>
<keyword evidence="3" id="KW-0238">DNA-binding</keyword>
<reference evidence="7" key="1">
    <citation type="journal article" date="2018" name="Nat. Plants">
        <title>Whole-genome landscape of Medicago truncatula symbiotic genes.</title>
        <authorList>
            <person name="Pecrix Y."/>
            <person name="Gamas P."/>
            <person name="Carrere S."/>
        </authorList>
    </citation>
    <scope>NUCLEOTIDE SEQUENCE</scope>
    <source>
        <tissue evidence="7">Leaves</tissue>
    </source>
</reference>
<evidence type="ECO:0000256" key="3">
    <source>
        <dbReference type="ARBA" id="ARBA00023125"/>
    </source>
</evidence>
<dbReference type="Gene3D" id="3.40.1810.10">
    <property type="entry name" value="Transcription factor, MADS-box"/>
    <property type="match status" value="1"/>
</dbReference>
<dbReference type="GO" id="GO:0046983">
    <property type="term" value="F:protein dimerization activity"/>
    <property type="evidence" value="ECO:0007669"/>
    <property type="project" value="InterPro"/>
</dbReference>
<dbReference type="PROSITE" id="PS50066">
    <property type="entry name" value="MADS_BOX_2"/>
    <property type="match status" value="1"/>
</dbReference>
<name>A0A396I1B6_MEDTR</name>
<sequence length="207" mass="24364">MPWKKVKLAFIANARKTTYNKRQKGLFKKVYELSTLCGVEACAIVYGPYEPQPKIWPSPQGVQTVLSKFRTMSEWEKSQKMMNQETYMIQRVLKAKEKLKTQRHENYEKEMVMLMFQCLCEGKLMQNNISLVDSKHLCWLIDQKWKDVSRRLAPPLTSRDEKMAMMGHGYVGMTMNNGDIMESQIFMTRQYPLARSILDFCPICYFD</sequence>
<evidence type="ECO:0000256" key="5">
    <source>
        <dbReference type="ARBA" id="ARBA00023242"/>
    </source>
</evidence>
<dbReference type="PANTHER" id="PTHR11945">
    <property type="entry name" value="MADS BOX PROTEIN"/>
    <property type="match status" value="1"/>
</dbReference>
<dbReference type="SUPFAM" id="SSF55455">
    <property type="entry name" value="SRF-like"/>
    <property type="match status" value="1"/>
</dbReference>
<dbReference type="GO" id="GO:0000981">
    <property type="term" value="F:DNA-binding transcription factor activity, RNA polymerase II-specific"/>
    <property type="evidence" value="ECO:0007669"/>
    <property type="project" value="InterPro"/>
</dbReference>
<comment type="caution">
    <text evidence="7">The sequence shown here is derived from an EMBL/GenBank/DDBJ whole genome shotgun (WGS) entry which is preliminary data.</text>
</comment>
<evidence type="ECO:0000256" key="2">
    <source>
        <dbReference type="ARBA" id="ARBA00023015"/>
    </source>
</evidence>
<dbReference type="Pfam" id="PF00319">
    <property type="entry name" value="SRF-TF"/>
    <property type="match status" value="1"/>
</dbReference>
<evidence type="ECO:0000313" key="7">
    <source>
        <dbReference type="EMBL" id="RHN59416.1"/>
    </source>
</evidence>
<organism evidence="7">
    <name type="scientific">Medicago truncatula</name>
    <name type="common">Barrel medic</name>
    <name type="synonym">Medicago tribuloides</name>
    <dbReference type="NCBI Taxonomy" id="3880"/>
    <lineage>
        <taxon>Eukaryota</taxon>
        <taxon>Viridiplantae</taxon>
        <taxon>Streptophyta</taxon>
        <taxon>Embryophyta</taxon>
        <taxon>Tracheophyta</taxon>
        <taxon>Spermatophyta</taxon>
        <taxon>Magnoliopsida</taxon>
        <taxon>eudicotyledons</taxon>
        <taxon>Gunneridae</taxon>
        <taxon>Pentapetalae</taxon>
        <taxon>rosids</taxon>
        <taxon>fabids</taxon>
        <taxon>Fabales</taxon>
        <taxon>Fabaceae</taxon>
        <taxon>Papilionoideae</taxon>
        <taxon>50 kb inversion clade</taxon>
        <taxon>NPAAA clade</taxon>
        <taxon>Hologalegina</taxon>
        <taxon>IRL clade</taxon>
        <taxon>Trifolieae</taxon>
        <taxon>Medicago</taxon>
    </lineage>
</organism>
<dbReference type="GO" id="GO:0000987">
    <property type="term" value="F:cis-regulatory region sequence-specific DNA binding"/>
    <property type="evidence" value="ECO:0007669"/>
    <property type="project" value="InterPro"/>
</dbReference>
<comment type="subcellular location">
    <subcellularLocation>
        <location evidence="1">Nucleus</location>
    </subcellularLocation>
</comment>
<proteinExistence type="predicted"/>
<feature type="domain" description="MADS-box" evidence="6">
    <location>
        <begin position="15"/>
        <end position="47"/>
    </location>
</feature>
<dbReference type="PANTHER" id="PTHR11945:SF780">
    <property type="entry name" value="MADS-BOX TRANSCRIPTION FACTOR FAMILY PROTEIN"/>
    <property type="match status" value="1"/>
</dbReference>
<protein>
    <submittedName>
        <fullName evidence="7">Putative transcription factor MADS-type1 family</fullName>
    </submittedName>
</protein>
<dbReference type="Proteomes" id="UP000265566">
    <property type="component" value="Chromosome 4"/>
</dbReference>
<dbReference type="SMART" id="SM00432">
    <property type="entry name" value="MADS"/>
    <property type="match status" value="1"/>
</dbReference>
<keyword evidence="4" id="KW-0804">Transcription</keyword>
<dbReference type="GO" id="GO:0045944">
    <property type="term" value="P:positive regulation of transcription by RNA polymerase II"/>
    <property type="evidence" value="ECO:0007669"/>
    <property type="project" value="InterPro"/>
</dbReference>
<dbReference type="InterPro" id="IPR002100">
    <property type="entry name" value="TF_MADSbox"/>
</dbReference>
<accession>A0A396I1B6</accession>
<dbReference type="CDD" id="cd00266">
    <property type="entry name" value="MADS_SRF_like"/>
    <property type="match status" value="1"/>
</dbReference>
<evidence type="ECO:0000256" key="4">
    <source>
        <dbReference type="ARBA" id="ARBA00023163"/>
    </source>
</evidence>
<gene>
    <name evidence="7" type="ORF">MtrunA17_Chr4g0013041</name>
</gene>
<dbReference type="Gramene" id="rna21442">
    <property type="protein sequence ID" value="RHN59416.1"/>
    <property type="gene ID" value="gene21442"/>
</dbReference>
<keyword evidence="5" id="KW-0539">Nucleus</keyword>
<dbReference type="InterPro" id="IPR036879">
    <property type="entry name" value="TF_MADSbox_sf"/>
</dbReference>
<evidence type="ECO:0000256" key="1">
    <source>
        <dbReference type="ARBA" id="ARBA00004123"/>
    </source>
</evidence>
<keyword evidence="2" id="KW-0805">Transcription regulation</keyword>